<organism evidence="1 2">
    <name type="scientific">Tanacetum coccineum</name>
    <dbReference type="NCBI Taxonomy" id="301880"/>
    <lineage>
        <taxon>Eukaryota</taxon>
        <taxon>Viridiplantae</taxon>
        <taxon>Streptophyta</taxon>
        <taxon>Embryophyta</taxon>
        <taxon>Tracheophyta</taxon>
        <taxon>Spermatophyta</taxon>
        <taxon>Magnoliopsida</taxon>
        <taxon>eudicotyledons</taxon>
        <taxon>Gunneridae</taxon>
        <taxon>Pentapetalae</taxon>
        <taxon>asterids</taxon>
        <taxon>campanulids</taxon>
        <taxon>Asterales</taxon>
        <taxon>Asteraceae</taxon>
        <taxon>Asteroideae</taxon>
        <taxon>Anthemideae</taxon>
        <taxon>Anthemidinae</taxon>
        <taxon>Tanacetum</taxon>
    </lineage>
</organism>
<evidence type="ECO:0000313" key="1">
    <source>
        <dbReference type="EMBL" id="GJT75145.1"/>
    </source>
</evidence>
<sequence length="487" mass="57457">MVEGWMVLELSRREAEEKSNLKTSLARGWYLCLRTFGFPADLASFGLHDVATPALVRILSYHVRWLVLPLNKKCSGFPVSKDPVVLREGGRITTKKYPTKDWYRGDDEVELTDEESSDDMDEVAEWARDTCKPFNYKTRCSEWPTCSWREDSYCNGGNLPDAYHIRNSLHYQDLEWYEALKDCELKDEALRNKAIMEGFIIEDDDESRYEQKRRWNIYTNYDDAYAINHGDNEREELCEVHELPICNVRRYMMIKYSFNNDEEVGTYMLGGPFWISAGLSSFDYDRCTPALVREFYYHHVRCGWYFSFGRHLVELHVTWDHLEKKRTRLQTNTKTFEDLCSQAGDGSQAIHGAVTNLIKDDITYFQTGQPVRLNRRSRDSFLRGVTGLIAILSYICERKKLEVLRKFHLDDSRRNDLTSFRMFPSLLLVVTREKSTYFKANTNILRQNMRSDWQDESFRQFQEKASKKDYHYSNLYHKDVDSHSKLS</sequence>
<reference evidence="1" key="2">
    <citation type="submission" date="2022-01" db="EMBL/GenBank/DDBJ databases">
        <authorList>
            <person name="Yamashiro T."/>
            <person name="Shiraishi A."/>
            <person name="Satake H."/>
            <person name="Nakayama K."/>
        </authorList>
    </citation>
    <scope>NUCLEOTIDE SEQUENCE</scope>
</reference>
<protein>
    <submittedName>
        <fullName evidence="1">Uncharacterized protein</fullName>
    </submittedName>
</protein>
<proteinExistence type="predicted"/>
<keyword evidence="2" id="KW-1185">Reference proteome</keyword>
<reference evidence="1" key="1">
    <citation type="journal article" date="2022" name="Int. J. Mol. Sci.">
        <title>Draft Genome of Tanacetum Coccineum: Genomic Comparison of Closely Related Tanacetum-Family Plants.</title>
        <authorList>
            <person name="Yamashiro T."/>
            <person name="Shiraishi A."/>
            <person name="Nakayama K."/>
            <person name="Satake H."/>
        </authorList>
    </citation>
    <scope>NUCLEOTIDE SEQUENCE</scope>
</reference>
<evidence type="ECO:0000313" key="2">
    <source>
        <dbReference type="Proteomes" id="UP001151760"/>
    </source>
</evidence>
<dbReference type="EMBL" id="BQNB010018505">
    <property type="protein sequence ID" value="GJT75145.1"/>
    <property type="molecule type" value="Genomic_DNA"/>
</dbReference>
<dbReference type="Proteomes" id="UP001151760">
    <property type="component" value="Unassembled WGS sequence"/>
</dbReference>
<accession>A0ABQ5GHZ3</accession>
<comment type="caution">
    <text evidence="1">The sequence shown here is derived from an EMBL/GenBank/DDBJ whole genome shotgun (WGS) entry which is preliminary data.</text>
</comment>
<name>A0ABQ5GHZ3_9ASTR</name>
<gene>
    <name evidence="1" type="ORF">Tco_1041870</name>
</gene>